<proteinExistence type="predicted"/>
<dbReference type="AlphaFoldDB" id="A0A1I5YS15"/>
<dbReference type="Gene3D" id="3.40.50.410">
    <property type="entry name" value="von Willebrand factor, type A domain"/>
    <property type="match status" value="1"/>
</dbReference>
<gene>
    <name evidence="1" type="ORF">SAMN05421853_106226</name>
</gene>
<sequence>MEALWPAGATPLTRAVRTAVAALDGAGGTVVLVTDGKETCGGNPCALADRLALMRPGLTVHVIGFRVTGGRLSRGDEVDRDYGRAVADARCLADRTGGRYIDAQDAEALIAALRETLGCLAIGDATWLPEHIFAR</sequence>
<dbReference type="SUPFAM" id="SSF53300">
    <property type="entry name" value="vWA-like"/>
    <property type="match status" value="1"/>
</dbReference>
<reference evidence="2" key="1">
    <citation type="submission" date="2016-10" db="EMBL/GenBank/DDBJ databases">
        <authorList>
            <person name="Varghese N."/>
            <person name="Submissions S."/>
        </authorList>
    </citation>
    <scope>NUCLEOTIDE SEQUENCE [LARGE SCALE GENOMIC DNA]</scope>
    <source>
        <strain evidence="2">JCM 10271</strain>
    </source>
</reference>
<accession>A0A1I5YS15</accession>
<keyword evidence="2" id="KW-1185">Reference proteome</keyword>
<evidence type="ECO:0000313" key="1">
    <source>
        <dbReference type="EMBL" id="SFQ47074.1"/>
    </source>
</evidence>
<dbReference type="STRING" id="93684.SAMN05421853_106226"/>
<evidence type="ECO:0000313" key="2">
    <source>
        <dbReference type="Proteomes" id="UP000243106"/>
    </source>
</evidence>
<dbReference type="InterPro" id="IPR036465">
    <property type="entry name" value="vWFA_dom_sf"/>
</dbReference>
<organism evidence="1 2">
    <name type="scientific">Roseivivax halotolerans</name>
    <dbReference type="NCBI Taxonomy" id="93684"/>
    <lineage>
        <taxon>Bacteria</taxon>
        <taxon>Pseudomonadati</taxon>
        <taxon>Pseudomonadota</taxon>
        <taxon>Alphaproteobacteria</taxon>
        <taxon>Rhodobacterales</taxon>
        <taxon>Roseobacteraceae</taxon>
        <taxon>Roseivivax</taxon>
    </lineage>
</organism>
<protein>
    <submittedName>
        <fullName evidence="1">Ca-activated chloride channel family protein</fullName>
    </submittedName>
</protein>
<dbReference type="Proteomes" id="UP000243106">
    <property type="component" value="Unassembled WGS sequence"/>
</dbReference>
<dbReference type="EMBL" id="FOXV01000006">
    <property type="protein sequence ID" value="SFQ47074.1"/>
    <property type="molecule type" value="Genomic_DNA"/>
</dbReference>
<name>A0A1I5YS15_9RHOB</name>